<dbReference type="Proteomes" id="UP000066624">
    <property type="component" value="Chromosome"/>
</dbReference>
<dbReference type="EMBL" id="CP012154">
    <property type="protein sequence ID" value="AKS40837.1"/>
    <property type="molecule type" value="Genomic_DNA"/>
</dbReference>
<reference evidence="1 2" key="1">
    <citation type="submission" date="2015-07" db="EMBL/GenBank/DDBJ databases">
        <authorList>
            <person name="Noorani M."/>
        </authorList>
    </citation>
    <scope>NUCLEOTIDE SEQUENCE [LARGE SCALE GENOMIC DNA]</scope>
    <source>
        <strain evidence="1 2">KCTC 42284</strain>
    </source>
</reference>
<organism evidence="1 2">
    <name type="scientific">Wenzhouxiangella marina</name>
    <dbReference type="NCBI Taxonomy" id="1579979"/>
    <lineage>
        <taxon>Bacteria</taxon>
        <taxon>Pseudomonadati</taxon>
        <taxon>Pseudomonadota</taxon>
        <taxon>Gammaproteobacteria</taxon>
        <taxon>Chromatiales</taxon>
        <taxon>Wenzhouxiangellaceae</taxon>
        <taxon>Wenzhouxiangella</taxon>
    </lineage>
</organism>
<accession>A0A0K0XT87</accession>
<evidence type="ECO:0000313" key="1">
    <source>
        <dbReference type="EMBL" id="AKS40837.1"/>
    </source>
</evidence>
<dbReference type="KEGG" id="wma:WM2015_455"/>
<proteinExistence type="predicted"/>
<dbReference type="STRING" id="1579979.WM2015_455"/>
<protein>
    <submittedName>
        <fullName evidence="1">Uncharacterized protein</fullName>
    </submittedName>
</protein>
<evidence type="ECO:0000313" key="2">
    <source>
        <dbReference type="Proteomes" id="UP000066624"/>
    </source>
</evidence>
<keyword evidence="2" id="KW-1185">Reference proteome</keyword>
<name>A0A0K0XT87_9GAMM</name>
<dbReference type="OrthoDB" id="9842711at2"/>
<dbReference type="RefSeq" id="WP_156200758.1">
    <property type="nucleotide sequence ID" value="NZ_CP012154.1"/>
</dbReference>
<sequence length="338" mass="37381">MLGRLCCLSMMLSVSLWAGAALAEPLEAAGVQRQAAELHALVMRQDWVVAEARLDALASNPSLRPAERDAVAWLLIHRLRSERPGALPARLMARLQDWRPQAWRSHEESASHQIPRYNVAGQALGLANQWDYAEGEADLLGQGRRSMTEALARYREDPSAPYALGLRAALARASEGRLRKWAEAAAADPLLSEALMPELWLALGELDTLGQWLVSSEPRRVAELLARARSVLAPEAFVDLALHLEGHPDRASRALALARLTDAWLALDDWPEAWARELWSRIDDPELAATVSLQLARLDAPRRWRAEPASAPPGALDSPVLERIQSLRPSLVPQEVQR</sequence>
<gene>
    <name evidence="1" type="ORF">WM2015_455</name>
</gene>
<dbReference type="AlphaFoldDB" id="A0A0K0XT87"/>